<dbReference type="OrthoDB" id="637682at2759"/>
<dbReference type="STRING" id="70667.A0A183S7S5"/>
<proteinExistence type="predicted"/>
<reference evidence="4" key="1">
    <citation type="submission" date="2016-06" db="UniProtKB">
        <authorList>
            <consortium name="WormBaseParasite"/>
        </authorList>
    </citation>
    <scope>IDENTIFICATION</scope>
</reference>
<keyword evidence="3" id="KW-1185">Reference proteome</keyword>
<gene>
    <name evidence="2" type="ORF">SSLN_LOCUS273</name>
</gene>
<evidence type="ECO:0000313" key="2">
    <source>
        <dbReference type="EMBL" id="VDL85347.1"/>
    </source>
</evidence>
<sequence>MISSVPLACASRRGIPAAVRRLLSIETGRRRHSRVGSHKFSPTVMSSKCPPPSSTLQSLSSFQEADDLNAPDPTRYCQNFDVRSSVSILESWIERLDIDKQRPSLQESHNLACLVPNNSCLQKLVQLGADLSKMENIPGVANMLVKADFDKMIAPKLWILSDRGFELSQIARLISVFPKIFKDVFVVMTKMLGFSLPVTREMMVKCPRLIITSRRVLCENFYHLNSRLNLSLDVIAKSPKALTSCPRILTERTNFLVHCKLFQPDGRRPLYTPLDSVVDCDDKTFCRRFAQSKGDLFDAYLKTL</sequence>
<dbReference type="WBParaSite" id="SSLN_0000029001-mRNA-1">
    <property type="protein sequence ID" value="SSLN_0000029001-mRNA-1"/>
    <property type="gene ID" value="SSLN_0000029001"/>
</dbReference>
<evidence type="ECO:0000256" key="1">
    <source>
        <dbReference type="SAM" id="MobiDB-lite"/>
    </source>
</evidence>
<dbReference type="Proteomes" id="UP000275846">
    <property type="component" value="Unassembled WGS sequence"/>
</dbReference>
<evidence type="ECO:0000313" key="3">
    <source>
        <dbReference type="Proteomes" id="UP000275846"/>
    </source>
</evidence>
<dbReference type="AlphaFoldDB" id="A0A183S7S5"/>
<organism evidence="4">
    <name type="scientific">Schistocephalus solidus</name>
    <name type="common">Tapeworm</name>
    <dbReference type="NCBI Taxonomy" id="70667"/>
    <lineage>
        <taxon>Eukaryota</taxon>
        <taxon>Metazoa</taxon>
        <taxon>Spiralia</taxon>
        <taxon>Lophotrochozoa</taxon>
        <taxon>Platyhelminthes</taxon>
        <taxon>Cestoda</taxon>
        <taxon>Eucestoda</taxon>
        <taxon>Diphyllobothriidea</taxon>
        <taxon>Diphyllobothriidae</taxon>
        <taxon>Schistocephalus</taxon>
    </lineage>
</organism>
<protein>
    <submittedName>
        <fullName evidence="4">mTERF domain-containing protein 1</fullName>
    </submittedName>
</protein>
<dbReference type="InterPro" id="IPR038538">
    <property type="entry name" value="MTERF_sf"/>
</dbReference>
<evidence type="ECO:0000313" key="4">
    <source>
        <dbReference type="WBParaSite" id="SSLN_0000029001-mRNA-1"/>
    </source>
</evidence>
<feature type="region of interest" description="Disordered" evidence="1">
    <location>
        <begin position="34"/>
        <end position="56"/>
    </location>
</feature>
<reference evidence="2 3" key="2">
    <citation type="submission" date="2018-11" db="EMBL/GenBank/DDBJ databases">
        <authorList>
            <consortium name="Pathogen Informatics"/>
        </authorList>
    </citation>
    <scope>NUCLEOTIDE SEQUENCE [LARGE SCALE GENOMIC DNA]</scope>
    <source>
        <strain evidence="2 3">NST_G2</strain>
    </source>
</reference>
<name>A0A183S7S5_SCHSO</name>
<dbReference type="Gene3D" id="1.25.70.10">
    <property type="entry name" value="Transcription termination factor 3, mitochondrial"/>
    <property type="match status" value="2"/>
</dbReference>
<accession>A0A183S7S5</accession>
<dbReference type="EMBL" id="UYSU01000167">
    <property type="protein sequence ID" value="VDL85347.1"/>
    <property type="molecule type" value="Genomic_DNA"/>
</dbReference>